<keyword evidence="3" id="KW-0732">Signal</keyword>
<protein>
    <submittedName>
        <fullName evidence="4">Uncharacterized protein</fullName>
    </submittedName>
</protein>
<dbReference type="Proteomes" id="UP000076584">
    <property type="component" value="Unassembled WGS sequence"/>
</dbReference>
<feature type="transmembrane region" description="Helical" evidence="2">
    <location>
        <begin position="132"/>
        <end position="155"/>
    </location>
</feature>
<keyword evidence="2" id="KW-1133">Transmembrane helix</keyword>
<evidence type="ECO:0000313" key="5">
    <source>
        <dbReference type="Proteomes" id="UP000076584"/>
    </source>
</evidence>
<proteinExistence type="predicted"/>
<keyword evidence="2" id="KW-0812">Transmembrane</keyword>
<evidence type="ECO:0000313" key="4">
    <source>
        <dbReference type="EMBL" id="KZL81017.1"/>
    </source>
</evidence>
<feature type="non-terminal residue" evidence="4">
    <location>
        <position position="1"/>
    </location>
</feature>
<comment type="caution">
    <text evidence="4">The sequence shown here is derived from an EMBL/GenBank/DDBJ whole genome shotgun (WGS) entry which is preliminary data.</text>
</comment>
<dbReference type="AlphaFoldDB" id="A0A167B8K5"/>
<dbReference type="STRING" id="1573173.A0A167B8K5"/>
<feature type="signal peptide" evidence="3">
    <location>
        <begin position="1"/>
        <end position="24"/>
    </location>
</feature>
<accession>A0A167B8K5</accession>
<dbReference type="EMBL" id="LFIW01001782">
    <property type="protein sequence ID" value="KZL81017.1"/>
    <property type="molecule type" value="Genomic_DNA"/>
</dbReference>
<evidence type="ECO:0000256" key="3">
    <source>
        <dbReference type="SAM" id="SignalP"/>
    </source>
</evidence>
<sequence>LFPPRSFTLAPLCLCKFTFLMADALPGGTSLSQMSTSTTITPPPAWTVNATVRPTTLLPEHHVSTGNATITTVQYASGGQTQPVLLNLVLMGLPTANSTIHESSSSPTGHATGTSSPESPSPATNSRLEPGVIAGITIGCFFVGLIIGAIVTFLLRRRKPANPRSSPEPEPVAITTKPKSFGTSFASKDIQLRYFLLDTTPDREIAIELQSLSELIQLHIENNYHLLPVQSSPSILAESLLSLGFNRHPEADLEAIAAICINPRTRQLGLKHVISHVIFKSVDFHARSRLSMLPAPVAAFLQSVPQGGQDDGDVNALSVAFSKWRSLSAFLLHPRRSQRTPFLPADAAAAPQAQALVTALNTFLYPFIPPSQAAQRQQVDHLQAVVFECAKFGYMILSQPSDWQFVYETEAENSGTRMLVLCPGLNKLETADGERYESPHHVVAPLVSQV</sequence>
<keyword evidence="5" id="KW-1185">Reference proteome</keyword>
<evidence type="ECO:0000256" key="2">
    <source>
        <dbReference type="SAM" id="Phobius"/>
    </source>
</evidence>
<name>A0A167B8K5_COLIC</name>
<gene>
    <name evidence="4" type="ORF">CI238_03359</name>
</gene>
<reference evidence="4 5" key="1">
    <citation type="submission" date="2015-06" db="EMBL/GenBank/DDBJ databases">
        <title>Survival trade-offs in plant roots during colonization by closely related pathogenic and mutualistic fungi.</title>
        <authorList>
            <person name="Hacquard S."/>
            <person name="Kracher B."/>
            <person name="Hiruma K."/>
            <person name="Weinman A."/>
            <person name="Muench P."/>
            <person name="Garrido Oter R."/>
            <person name="Ver Loren van Themaat E."/>
            <person name="Dallerey J.-F."/>
            <person name="Damm U."/>
            <person name="Henrissat B."/>
            <person name="Lespinet O."/>
            <person name="Thon M."/>
            <person name="Kemen E."/>
            <person name="McHardy A.C."/>
            <person name="Schulze-Lefert P."/>
            <person name="O'Connell R.J."/>
        </authorList>
    </citation>
    <scope>NUCLEOTIDE SEQUENCE [LARGE SCALE GENOMIC DNA]</scope>
    <source>
        <strain evidence="4 5">MAFF 238704</strain>
    </source>
</reference>
<feature type="region of interest" description="Disordered" evidence="1">
    <location>
        <begin position="99"/>
        <end position="126"/>
    </location>
</feature>
<organism evidence="4 5">
    <name type="scientific">Colletotrichum incanum</name>
    <name type="common">Soybean anthracnose fungus</name>
    <dbReference type="NCBI Taxonomy" id="1573173"/>
    <lineage>
        <taxon>Eukaryota</taxon>
        <taxon>Fungi</taxon>
        <taxon>Dikarya</taxon>
        <taxon>Ascomycota</taxon>
        <taxon>Pezizomycotina</taxon>
        <taxon>Sordariomycetes</taxon>
        <taxon>Hypocreomycetidae</taxon>
        <taxon>Glomerellales</taxon>
        <taxon>Glomerellaceae</taxon>
        <taxon>Colletotrichum</taxon>
        <taxon>Colletotrichum spaethianum species complex</taxon>
    </lineage>
</organism>
<keyword evidence="2" id="KW-0472">Membrane</keyword>
<evidence type="ECO:0000256" key="1">
    <source>
        <dbReference type="SAM" id="MobiDB-lite"/>
    </source>
</evidence>
<feature type="chain" id="PRO_5007884068" evidence="3">
    <location>
        <begin position="25"/>
        <end position="450"/>
    </location>
</feature>